<accession>A0A918T204</accession>
<dbReference type="Proteomes" id="UP000646426">
    <property type="component" value="Unassembled WGS sequence"/>
</dbReference>
<reference evidence="2" key="2">
    <citation type="submission" date="2020-09" db="EMBL/GenBank/DDBJ databases">
        <authorList>
            <person name="Sun Q."/>
            <person name="Kim S."/>
        </authorList>
    </citation>
    <scope>NUCLEOTIDE SEQUENCE</scope>
    <source>
        <strain evidence="2">KCTC 23077</strain>
    </source>
</reference>
<dbReference type="AlphaFoldDB" id="A0A918T204"/>
<feature type="domain" description="DUF4214" evidence="1">
    <location>
        <begin position="62"/>
        <end position="110"/>
    </location>
</feature>
<dbReference type="Pfam" id="PF13946">
    <property type="entry name" value="DUF4214"/>
    <property type="match status" value="1"/>
</dbReference>
<dbReference type="EMBL" id="BMYD01000004">
    <property type="protein sequence ID" value="GHA85688.1"/>
    <property type="molecule type" value="Genomic_DNA"/>
</dbReference>
<dbReference type="SUPFAM" id="SSF53335">
    <property type="entry name" value="S-adenosyl-L-methionine-dependent methyltransferases"/>
    <property type="match status" value="1"/>
</dbReference>
<organism evidence="2 3">
    <name type="scientific">Cognatilysobacter bugurensis</name>
    <dbReference type="NCBI Taxonomy" id="543356"/>
    <lineage>
        <taxon>Bacteria</taxon>
        <taxon>Pseudomonadati</taxon>
        <taxon>Pseudomonadota</taxon>
        <taxon>Gammaproteobacteria</taxon>
        <taxon>Lysobacterales</taxon>
        <taxon>Lysobacteraceae</taxon>
        <taxon>Cognatilysobacter</taxon>
    </lineage>
</organism>
<dbReference type="Gene3D" id="3.40.50.150">
    <property type="entry name" value="Vaccinia Virus protein VP39"/>
    <property type="match status" value="1"/>
</dbReference>
<evidence type="ECO:0000259" key="1">
    <source>
        <dbReference type="Pfam" id="PF13946"/>
    </source>
</evidence>
<proteinExistence type="predicted"/>
<dbReference type="Pfam" id="PF13489">
    <property type="entry name" value="Methyltransf_23"/>
    <property type="match status" value="1"/>
</dbReference>
<reference evidence="2" key="1">
    <citation type="journal article" date="2014" name="Int. J. Syst. Evol. Microbiol.">
        <title>Complete genome sequence of Corynebacterium casei LMG S-19264T (=DSM 44701T), isolated from a smear-ripened cheese.</title>
        <authorList>
            <consortium name="US DOE Joint Genome Institute (JGI-PGF)"/>
            <person name="Walter F."/>
            <person name="Albersmeier A."/>
            <person name="Kalinowski J."/>
            <person name="Ruckert C."/>
        </authorList>
    </citation>
    <scope>NUCLEOTIDE SEQUENCE</scope>
    <source>
        <strain evidence="2">KCTC 23077</strain>
    </source>
</reference>
<evidence type="ECO:0000313" key="2">
    <source>
        <dbReference type="EMBL" id="GHA85688.1"/>
    </source>
</evidence>
<dbReference type="InterPro" id="IPR029063">
    <property type="entry name" value="SAM-dependent_MTases_sf"/>
</dbReference>
<protein>
    <recommendedName>
        <fullName evidence="1">DUF4214 domain-containing protein</fullName>
    </recommendedName>
</protein>
<gene>
    <name evidence="2" type="ORF">GCM10007067_24670</name>
</gene>
<sequence length="519" mass="57080">MKLNAETLMTLVRKRLAHDAGPGDRLPTSASPVAGEALAWAGGMAPIPAKPAYELGELLAYRDRAFVANAYRAILRREPDPEGLVCHLSRLRQGAASKVEVLAALRWSPEGVSCGVHINGLLLPTLLQRWKRKRFVGPLLAWGHAFVRLPTIMSRLYLLEATAAHDVTLLAEHVDRQLDIHANQAHKLLDVAVEANRVLSGSLQGLEVRLTELGEQERGRVGAEHARETRLLALHAALETRFEEAKACLSERLDGMEFRVAACAESIERVAVEQRSALADFEQRTLVRDDTPGQLDALYVAFEEHFRGSPALIRERVKPYLEDVREAGVGTHATPVVDLGSGNGEWLGVLRESEFVARGIDNNAVFAALCRGRGLEVEHADAFEALHALPDGSVGAVTAMHLVEHLPFEILVRLLDEAMRVLCRGGLLILETPNPENLLVAAHYFYTDPTHRNPIPPETLQWLVQARGFQRVHIRRLTEARDMPVPPAVPDDAPGSETINSVVARLAVAPDYAIIARKL</sequence>
<keyword evidence="3" id="KW-1185">Reference proteome</keyword>
<name>A0A918T204_9GAMM</name>
<evidence type="ECO:0000313" key="3">
    <source>
        <dbReference type="Proteomes" id="UP000646426"/>
    </source>
</evidence>
<dbReference type="CDD" id="cd02440">
    <property type="entry name" value="AdoMet_MTases"/>
    <property type="match status" value="1"/>
</dbReference>
<comment type="caution">
    <text evidence="2">The sequence shown here is derived from an EMBL/GenBank/DDBJ whole genome shotgun (WGS) entry which is preliminary data.</text>
</comment>
<dbReference type="InterPro" id="IPR025282">
    <property type="entry name" value="DUF4214"/>
</dbReference>